<feature type="transmembrane region" description="Helical" evidence="9">
    <location>
        <begin position="318"/>
        <end position="337"/>
    </location>
</feature>
<keyword evidence="7" id="KW-0406">Ion transport</keyword>
<evidence type="ECO:0000313" key="12">
    <source>
        <dbReference type="Proteomes" id="UP000825100"/>
    </source>
</evidence>
<feature type="transmembrane region" description="Helical" evidence="9">
    <location>
        <begin position="343"/>
        <end position="368"/>
    </location>
</feature>
<evidence type="ECO:0000256" key="3">
    <source>
        <dbReference type="ARBA" id="ARBA00022448"/>
    </source>
</evidence>
<evidence type="ECO:0000256" key="8">
    <source>
        <dbReference type="ARBA" id="ARBA00023136"/>
    </source>
</evidence>
<accession>A0ABN6GJ57</accession>
<dbReference type="InterPro" id="IPR038770">
    <property type="entry name" value="Na+/solute_symporter_sf"/>
</dbReference>
<feature type="transmembrane region" description="Helical" evidence="9">
    <location>
        <begin position="141"/>
        <end position="161"/>
    </location>
</feature>
<evidence type="ECO:0000313" key="11">
    <source>
        <dbReference type="EMBL" id="BCX30571.1"/>
    </source>
</evidence>
<keyword evidence="8 9" id="KW-0472">Membrane</keyword>
<comment type="similarity">
    <text evidence="2">Belongs to the monovalent cation:proton antiporter 2 (CPA2) transporter (TC 2.A.37) family.</text>
</comment>
<feature type="transmembrane region" description="Helical" evidence="9">
    <location>
        <begin position="72"/>
        <end position="90"/>
    </location>
</feature>
<feature type="transmembrane region" description="Helical" evidence="9">
    <location>
        <begin position="241"/>
        <end position="267"/>
    </location>
</feature>
<name>A0ABN6GJ57_LATCU</name>
<keyword evidence="3" id="KW-0813">Transport</keyword>
<evidence type="ECO:0000256" key="1">
    <source>
        <dbReference type="ARBA" id="ARBA00004141"/>
    </source>
</evidence>
<evidence type="ECO:0000256" key="7">
    <source>
        <dbReference type="ARBA" id="ARBA00023065"/>
    </source>
</evidence>
<gene>
    <name evidence="11" type="ORF">LTWDN19_11380</name>
</gene>
<feature type="domain" description="RCK C-terminal" evidence="10">
    <location>
        <begin position="543"/>
        <end position="624"/>
    </location>
</feature>
<dbReference type="PANTHER" id="PTHR43562:SF1">
    <property type="entry name" value="NA(+)_H(+) ANTIPORTER YJBQ-RELATED"/>
    <property type="match status" value="1"/>
</dbReference>
<feature type="transmembrane region" description="Helical" evidence="9">
    <location>
        <begin position="111"/>
        <end position="135"/>
    </location>
</feature>
<dbReference type="Gene3D" id="3.30.70.1450">
    <property type="entry name" value="Regulator of K+ conductance, C-terminal domain"/>
    <property type="match status" value="1"/>
</dbReference>
<feature type="transmembrane region" description="Helical" evidence="9">
    <location>
        <begin position="41"/>
        <end position="60"/>
    </location>
</feature>
<keyword evidence="6 9" id="KW-1133">Transmembrane helix</keyword>
<evidence type="ECO:0000259" key="10">
    <source>
        <dbReference type="PROSITE" id="PS51202"/>
    </source>
</evidence>
<evidence type="ECO:0000256" key="9">
    <source>
        <dbReference type="SAM" id="Phobius"/>
    </source>
</evidence>
<evidence type="ECO:0000256" key="4">
    <source>
        <dbReference type="ARBA" id="ARBA00022449"/>
    </source>
</evidence>
<organism evidence="11 12">
    <name type="scientific">Latilactobacillus curvatus</name>
    <name type="common">Lactobacillus curvatus</name>
    <dbReference type="NCBI Taxonomy" id="28038"/>
    <lineage>
        <taxon>Bacteria</taxon>
        <taxon>Bacillati</taxon>
        <taxon>Bacillota</taxon>
        <taxon>Bacilli</taxon>
        <taxon>Lactobacillales</taxon>
        <taxon>Lactobacillaceae</taxon>
        <taxon>Latilactobacillus</taxon>
    </lineage>
</organism>
<dbReference type="Pfam" id="PF00999">
    <property type="entry name" value="Na_H_Exchanger"/>
    <property type="match status" value="1"/>
</dbReference>
<feature type="transmembrane region" description="Helical" evidence="9">
    <location>
        <begin position="380"/>
        <end position="401"/>
    </location>
</feature>
<feature type="transmembrane region" description="Helical" evidence="9">
    <location>
        <begin position="173"/>
        <end position="195"/>
    </location>
</feature>
<comment type="subcellular location">
    <subcellularLocation>
        <location evidence="1">Membrane</location>
        <topology evidence="1">Multi-pass membrane protein</topology>
    </subcellularLocation>
</comment>
<dbReference type="InterPro" id="IPR036721">
    <property type="entry name" value="RCK_C_sf"/>
</dbReference>
<keyword evidence="12" id="KW-1185">Reference proteome</keyword>
<evidence type="ECO:0000256" key="5">
    <source>
        <dbReference type="ARBA" id="ARBA00022692"/>
    </source>
</evidence>
<dbReference type="PROSITE" id="PS51202">
    <property type="entry name" value="RCK_C"/>
    <property type="match status" value="1"/>
</dbReference>
<evidence type="ECO:0000256" key="2">
    <source>
        <dbReference type="ARBA" id="ARBA00005551"/>
    </source>
</evidence>
<proteinExistence type="inferred from homology"/>
<dbReference type="Pfam" id="PF02080">
    <property type="entry name" value="TrkA_C"/>
    <property type="match status" value="1"/>
</dbReference>
<dbReference type="PANTHER" id="PTHR43562">
    <property type="entry name" value="NAPA-TYPE SODIUM/HYDROGEN ANTIPORTER"/>
    <property type="match status" value="1"/>
</dbReference>
<feature type="transmembrane region" description="Helical" evidence="9">
    <location>
        <begin position="12"/>
        <end position="34"/>
    </location>
</feature>
<dbReference type="SUPFAM" id="SSF116726">
    <property type="entry name" value="TrkA C-terminal domain-like"/>
    <property type="match status" value="1"/>
</dbReference>
<reference evidence="11 12" key="1">
    <citation type="submission" date="2021-05" db="EMBL/GenBank/DDBJ databases">
        <title>Complete Genome Sequence of Latilactobacillus sp. Strain WDN19, a High D-Aspartate-producing Lactic Acid Bacterium Isolated from a Japanese Pickle.</title>
        <authorList>
            <person name="Kajitani K."/>
            <person name="Takahashi S."/>
        </authorList>
    </citation>
    <scope>NUCLEOTIDE SEQUENCE [LARGE SCALE GENOMIC DNA]</scope>
    <source>
        <strain evidence="11 12">WDN19</strain>
    </source>
</reference>
<keyword evidence="4" id="KW-0050">Antiport</keyword>
<dbReference type="InterPro" id="IPR006037">
    <property type="entry name" value="RCK_C"/>
</dbReference>
<dbReference type="Proteomes" id="UP000825100">
    <property type="component" value="Chromosome"/>
</dbReference>
<dbReference type="Gene3D" id="1.20.1530.20">
    <property type="match status" value="1"/>
</dbReference>
<feature type="transmembrane region" description="Helical" evidence="9">
    <location>
        <begin position="201"/>
        <end position="220"/>
    </location>
</feature>
<keyword evidence="5 9" id="KW-0812">Transmembrane</keyword>
<protein>
    <submittedName>
        <fullName evidence="11">Potassium transporter</fullName>
    </submittedName>
</protein>
<sequence length="626" mass="69376">MLYTTLLCIERIFFMTSLALVIVLLAALMTPLLMAKFKISYLPTAVAEILIGILLGQSGFHLISTTPTLTELSSLGVTVLIFLSGMEIDFELFKKQPTTAKSGVKTPLTPLQLAVGSFTLILLSSLGLASLLAWSGLFTDIGLATILFSTIALGVVIAALKEKELLSQPLGQTILLIAVLGEIVPLISLTIYAALNNPGSKSLWLLSLIFLAAIFLLMRFKTVYHFFERIDKSTTQLDIRLAFFLIITLVSIAEEVGAESILGAFLAGMVMKLLRPREETQDKLTSIGYGFFIPIFFIMTGAKLNIPALLHDPKSLTLIPFFFISFMGAKVLIYFVLKRRFKVTNALAGTFLSSTTITLVLPILTVGLNLKVITTQQSGAFTIAAVISCILGPILFNRFYLPTPEEMPRKRVNFIGANIMTIPIAQQLSKGLYTSELFTNNEQNYQIYHSQANLELLPDLAPATLTDAAVFDTDILVLGYLNNEQNYQLAQQAIQAKVPRIIARFEFKNISDDQYDELKEHGVEIFNTYEANISLLRSLIETPSTLQIIDNTDAGLFEVTVKNRRFTGIQLSNLPFVDQVTISRIYRDKQLIMPHGDTQIHLNDHLILTGNKQAVPAIRRQLETLN</sequence>
<dbReference type="InterPro" id="IPR006153">
    <property type="entry name" value="Cation/H_exchanger_TM"/>
</dbReference>
<dbReference type="EMBL" id="AP024685">
    <property type="protein sequence ID" value="BCX30571.1"/>
    <property type="molecule type" value="Genomic_DNA"/>
</dbReference>
<evidence type="ECO:0000256" key="6">
    <source>
        <dbReference type="ARBA" id="ARBA00022989"/>
    </source>
</evidence>
<feature type="transmembrane region" description="Helical" evidence="9">
    <location>
        <begin position="287"/>
        <end position="306"/>
    </location>
</feature>